<comment type="caution">
    <text evidence="1">The sequence shown here is derived from an EMBL/GenBank/DDBJ whole genome shotgun (WGS) entry which is preliminary data.</text>
</comment>
<gene>
    <name evidence="1" type="ORF">E2C01_043567</name>
</gene>
<sequence length="75" mass="8379">MSKKRSGPCLHVRKKTLVERSAMVAWPSERDSCGRSLALMWFLSNMQMAVATLSAVTSDFRGGVVQAWQKETYVA</sequence>
<reference evidence="1 2" key="1">
    <citation type="submission" date="2019-05" db="EMBL/GenBank/DDBJ databases">
        <title>Another draft genome of Portunus trituberculatus and its Hox gene families provides insights of decapod evolution.</title>
        <authorList>
            <person name="Jeong J.-H."/>
            <person name="Song I."/>
            <person name="Kim S."/>
            <person name="Choi T."/>
            <person name="Kim D."/>
            <person name="Ryu S."/>
            <person name="Kim W."/>
        </authorList>
    </citation>
    <scope>NUCLEOTIDE SEQUENCE [LARGE SCALE GENOMIC DNA]</scope>
    <source>
        <tissue evidence="1">Muscle</tissue>
    </source>
</reference>
<evidence type="ECO:0000313" key="2">
    <source>
        <dbReference type="Proteomes" id="UP000324222"/>
    </source>
</evidence>
<organism evidence="1 2">
    <name type="scientific">Portunus trituberculatus</name>
    <name type="common">Swimming crab</name>
    <name type="synonym">Neptunus trituberculatus</name>
    <dbReference type="NCBI Taxonomy" id="210409"/>
    <lineage>
        <taxon>Eukaryota</taxon>
        <taxon>Metazoa</taxon>
        <taxon>Ecdysozoa</taxon>
        <taxon>Arthropoda</taxon>
        <taxon>Crustacea</taxon>
        <taxon>Multicrustacea</taxon>
        <taxon>Malacostraca</taxon>
        <taxon>Eumalacostraca</taxon>
        <taxon>Eucarida</taxon>
        <taxon>Decapoda</taxon>
        <taxon>Pleocyemata</taxon>
        <taxon>Brachyura</taxon>
        <taxon>Eubrachyura</taxon>
        <taxon>Portunoidea</taxon>
        <taxon>Portunidae</taxon>
        <taxon>Portuninae</taxon>
        <taxon>Portunus</taxon>
    </lineage>
</organism>
<evidence type="ECO:0000313" key="1">
    <source>
        <dbReference type="EMBL" id="MPC49755.1"/>
    </source>
</evidence>
<dbReference type="EMBL" id="VSRR010009075">
    <property type="protein sequence ID" value="MPC49755.1"/>
    <property type="molecule type" value="Genomic_DNA"/>
</dbReference>
<accession>A0A5B7FWQ4</accession>
<dbReference type="Proteomes" id="UP000324222">
    <property type="component" value="Unassembled WGS sequence"/>
</dbReference>
<name>A0A5B7FWQ4_PORTR</name>
<protein>
    <submittedName>
        <fullName evidence="1">Uncharacterized protein</fullName>
    </submittedName>
</protein>
<keyword evidence="2" id="KW-1185">Reference proteome</keyword>
<proteinExistence type="predicted"/>
<dbReference type="AlphaFoldDB" id="A0A5B7FWQ4"/>